<dbReference type="OrthoDB" id="3440338at2759"/>
<dbReference type="RefSeq" id="XP_033393054.1">
    <property type="nucleotide sequence ID" value="XM_033535038.1"/>
</dbReference>
<feature type="compositionally biased region" description="Low complexity" evidence="2">
    <location>
        <begin position="1"/>
        <end position="24"/>
    </location>
</feature>
<dbReference type="EMBL" id="ML995504">
    <property type="protein sequence ID" value="KAF2137336.1"/>
    <property type="molecule type" value="Genomic_DNA"/>
</dbReference>
<accession>A0A6A6B0D3</accession>
<organism evidence="3 4">
    <name type="scientific">Aplosporella prunicola CBS 121167</name>
    <dbReference type="NCBI Taxonomy" id="1176127"/>
    <lineage>
        <taxon>Eukaryota</taxon>
        <taxon>Fungi</taxon>
        <taxon>Dikarya</taxon>
        <taxon>Ascomycota</taxon>
        <taxon>Pezizomycotina</taxon>
        <taxon>Dothideomycetes</taxon>
        <taxon>Dothideomycetes incertae sedis</taxon>
        <taxon>Botryosphaeriales</taxon>
        <taxon>Aplosporellaceae</taxon>
        <taxon>Aplosporella</taxon>
    </lineage>
</organism>
<evidence type="ECO:0000256" key="2">
    <source>
        <dbReference type="SAM" id="MobiDB-lite"/>
    </source>
</evidence>
<keyword evidence="4" id="KW-1185">Reference proteome</keyword>
<feature type="region of interest" description="Disordered" evidence="2">
    <location>
        <begin position="1"/>
        <end position="31"/>
    </location>
</feature>
<keyword evidence="1" id="KW-0175">Coiled coil</keyword>
<sequence length="480" mass="54713">MASSSSRQRSYDSLSSSSSMQSDGSAKRIRLQPAHFDDEEHQILTCHTLDSSMRLAPQHDSARLEELEAEDEEELNASSVRFVVSTSSRSSNEDRPISALQVDRIRPRDRSREEYVKALKQGYNQLIEVLLRDVSKACDTLVGSKTASVSKICYDVLASTENSVLHAILDGNLAWDAQHDCATSEALERLRAQAETQPCIYQRVLVDELNQSPTPAELFDVIEGLRRYARTGEWQLAESVDRFRQSERWNENLAKAGRRKYLAPLASEYEAPSEARIAELEFFCQHLHSRLDAIPTCDWHSPLRFPLVDMGYTVNFEARLAADAQHTSAKFLMNLVEAMCGVLFPNRYRVVQHPVYLIFEPQQAVMADLVLGQLAHALQATGGGFAYWPTDMLHASSMSVDDKNWARYEKWAVDHSPYVANCRADTPRQAAQLDRIKRVIEEKKREMFDLKKEYNEGQLQMRLAARDITRRVARCNRYSF</sequence>
<reference evidence="3" key="1">
    <citation type="journal article" date="2020" name="Stud. Mycol.">
        <title>101 Dothideomycetes genomes: a test case for predicting lifestyles and emergence of pathogens.</title>
        <authorList>
            <person name="Haridas S."/>
            <person name="Albert R."/>
            <person name="Binder M."/>
            <person name="Bloem J."/>
            <person name="Labutti K."/>
            <person name="Salamov A."/>
            <person name="Andreopoulos B."/>
            <person name="Baker S."/>
            <person name="Barry K."/>
            <person name="Bills G."/>
            <person name="Bluhm B."/>
            <person name="Cannon C."/>
            <person name="Castanera R."/>
            <person name="Culley D."/>
            <person name="Daum C."/>
            <person name="Ezra D."/>
            <person name="Gonzalez J."/>
            <person name="Henrissat B."/>
            <person name="Kuo A."/>
            <person name="Liang C."/>
            <person name="Lipzen A."/>
            <person name="Lutzoni F."/>
            <person name="Magnuson J."/>
            <person name="Mondo S."/>
            <person name="Nolan M."/>
            <person name="Ohm R."/>
            <person name="Pangilinan J."/>
            <person name="Park H.-J."/>
            <person name="Ramirez L."/>
            <person name="Alfaro M."/>
            <person name="Sun H."/>
            <person name="Tritt A."/>
            <person name="Yoshinaga Y."/>
            <person name="Zwiers L.-H."/>
            <person name="Turgeon B."/>
            <person name="Goodwin S."/>
            <person name="Spatafora J."/>
            <person name="Crous P."/>
            <person name="Grigoriev I."/>
        </authorList>
    </citation>
    <scope>NUCLEOTIDE SEQUENCE</scope>
    <source>
        <strain evidence="3">CBS 121167</strain>
    </source>
</reference>
<protein>
    <submittedName>
        <fullName evidence="3">Uncharacterized protein</fullName>
    </submittedName>
</protein>
<evidence type="ECO:0000313" key="4">
    <source>
        <dbReference type="Proteomes" id="UP000799438"/>
    </source>
</evidence>
<evidence type="ECO:0000256" key="1">
    <source>
        <dbReference type="SAM" id="Coils"/>
    </source>
</evidence>
<dbReference type="GeneID" id="54292532"/>
<evidence type="ECO:0000313" key="3">
    <source>
        <dbReference type="EMBL" id="KAF2137336.1"/>
    </source>
</evidence>
<gene>
    <name evidence="3" type="ORF">K452DRAFT_111809</name>
</gene>
<feature type="coiled-coil region" evidence="1">
    <location>
        <begin position="433"/>
        <end position="460"/>
    </location>
</feature>
<name>A0A6A6B0D3_9PEZI</name>
<proteinExistence type="predicted"/>
<feature type="region of interest" description="Disordered" evidence="2">
    <location>
        <begin position="85"/>
        <end position="104"/>
    </location>
</feature>
<dbReference type="Proteomes" id="UP000799438">
    <property type="component" value="Unassembled WGS sequence"/>
</dbReference>
<dbReference type="AlphaFoldDB" id="A0A6A6B0D3"/>